<evidence type="ECO:0008006" key="3">
    <source>
        <dbReference type="Google" id="ProtNLM"/>
    </source>
</evidence>
<protein>
    <recommendedName>
        <fullName evidence="3">Glycosyl transferase family 1 domain-containing protein</fullName>
    </recommendedName>
</protein>
<organism evidence="1 2">
    <name type="scientific">Rufibacter tibetensis</name>
    <dbReference type="NCBI Taxonomy" id="512763"/>
    <lineage>
        <taxon>Bacteria</taxon>
        <taxon>Pseudomonadati</taxon>
        <taxon>Bacteroidota</taxon>
        <taxon>Cytophagia</taxon>
        <taxon>Cytophagales</taxon>
        <taxon>Hymenobacteraceae</taxon>
        <taxon>Rufibacter</taxon>
    </lineage>
</organism>
<sequence>MIRKRILLASLLKPVSDSRLYEKIGKSLAKLPQVEVHVAGFQSLTPADETNITFHPVFSFKRLSFGRFSAQKSFWDLISKIKPEVLIVATHELLPVAWLYCKQSSCKMVYDVQENYFLNLTTQQVYPGVAGKALGQVVREIEKIIAPSINHFFLAEKAYAKELPFLGSRITVIQNKYLPPSNSIKLEREVPVSIKDIKPLRLLYSGTISKLYGVLDAVNFTKQLRTWVPQTELTIIGYCADKKFLVELKKHIQHLPFVRLIGGDALVPHQKILIQEQQHHIGLLPYHPHPSTFTCIPTKLYEYIGNGLVVVAEENPLWAEILQNSNAGICHSFAKELTQAGVENLIRGTFYQNGIPEDVFWREEESKVQRVVLDLLEQ</sequence>
<dbReference type="PATRIC" id="fig|512763.3.peg.4156"/>
<dbReference type="AlphaFoldDB" id="A0A0P0D0U7"/>
<dbReference type="OrthoDB" id="925984at2"/>
<evidence type="ECO:0000313" key="1">
    <source>
        <dbReference type="EMBL" id="ALJ00672.1"/>
    </source>
</evidence>
<name>A0A0P0D0U7_9BACT</name>
<accession>A0A0P0D0U7</accession>
<dbReference type="EMBL" id="CP012643">
    <property type="protein sequence ID" value="ALJ00672.1"/>
    <property type="molecule type" value="Genomic_DNA"/>
</dbReference>
<gene>
    <name evidence="1" type="ORF">DC20_18930</name>
</gene>
<keyword evidence="2" id="KW-1185">Reference proteome</keyword>
<reference evidence="1 2" key="1">
    <citation type="submission" date="2015-08" db="EMBL/GenBank/DDBJ databases">
        <title>Complete genome sequence of Rufibacter tibetensis strain 1351t, a radiation-resistant bacterium from tibet plateau.</title>
        <authorList>
            <person name="Dai J."/>
        </authorList>
    </citation>
    <scope>NUCLEOTIDE SEQUENCE [LARGE SCALE GENOMIC DNA]</scope>
    <source>
        <strain evidence="1 2">1351</strain>
    </source>
</reference>
<dbReference type="Gene3D" id="3.40.50.2000">
    <property type="entry name" value="Glycogen Phosphorylase B"/>
    <property type="match status" value="2"/>
</dbReference>
<dbReference type="SUPFAM" id="SSF53756">
    <property type="entry name" value="UDP-Glycosyltransferase/glycogen phosphorylase"/>
    <property type="match status" value="1"/>
</dbReference>
<dbReference type="RefSeq" id="WP_062545267.1">
    <property type="nucleotide sequence ID" value="NZ_CP012643.1"/>
</dbReference>
<evidence type="ECO:0000313" key="2">
    <source>
        <dbReference type="Proteomes" id="UP000061382"/>
    </source>
</evidence>
<proteinExistence type="predicted"/>
<dbReference type="KEGG" id="rti:DC20_18930"/>
<dbReference type="STRING" id="512763.DC20_18930"/>
<dbReference type="Proteomes" id="UP000061382">
    <property type="component" value="Chromosome"/>
</dbReference>